<organism evidence="2 3">
    <name type="scientific">Aquamicrobium zhengzhouense</name>
    <dbReference type="NCBI Taxonomy" id="2781738"/>
    <lineage>
        <taxon>Bacteria</taxon>
        <taxon>Pseudomonadati</taxon>
        <taxon>Pseudomonadota</taxon>
        <taxon>Alphaproteobacteria</taxon>
        <taxon>Hyphomicrobiales</taxon>
        <taxon>Phyllobacteriaceae</taxon>
        <taxon>Aquamicrobium</taxon>
    </lineage>
</organism>
<dbReference type="Pfam" id="PF07372">
    <property type="entry name" value="DUF1491"/>
    <property type="match status" value="1"/>
</dbReference>
<accession>A0ABS0SBX5</accession>
<comment type="caution">
    <text evidence="2">The sequence shown here is derived from an EMBL/GenBank/DDBJ whole genome shotgun (WGS) entry which is preliminary data.</text>
</comment>
<dbReference type="Proteomes" id="UP000601789">
    <property type="component" value="Unassembled WGS sequence"/>
</dbReference>
<dbReference type="InterPro" id="IPR009964">
    <property type="entry name" value="DUF1491"/>
</dbReference>
<feature type="compositionally biased region" description="Basic and acidic residues" evidence="1">
    <location>
        <begin position="59"/>
        <end position="80"/>
    </location>
</feature>
<reference evidence="2 3" key="1">
    <citation type="submission" date="2020-10" db="EMBL/GenBank/DDBJ databases">
        <title>Aquamicrobium zhengzhouensis sp. nov., a exopolysaccharide producing bacterium isolated from farmland soil.</title>
        <authorList>
            <person name="Wang X."/>
        </authorList>
    </citation>
    <scope>NUCLEOTIDE SEQUENCE [LARGE SCALE GENOMIC DNA]</scope>
    <source>
        <strain evidence="3">cd-1</strain>
    </source>
</reference>
<dbReference type="Gene3D" id="3.40.1530.20">
    <property type="entry name" value="Protein of unknown function (DUF1491)"/>
    <property type="match status" value="1"/>
</dbReference>
<sequence>MRVTTDLWVSALTRRAFSSGGYAAIVRRGATEAGAVMILVRDRLGDTTLYTPAPQSNYEEEKPQDRLFSESVKSPDPDEIDRRLEREVRFDPDVWIVELEVDQATFNDLVIVKTP</sequence>
<evidence type="ECO:0000313" key="2">
    <source>
        <dbReference type="EMBL" id="MBI1620766.1"/>
    </source>
</evidence>
<dbReference type="EMBL" id="JADGMQ010000004">
    <property type="protein sequence ID" value="MBI1620766.1"/>
    <property type="molecule type" value="Genomic_DNA"/>
</dbReference>
<name>A0ABS0SBX5_9HYPH</name>
<dbReference type="RefSeq" id="WP_198476160.1">
    <property type="nucleotide sequence ID" value="NZ_JADGMQ010000004.1"/>
</dbReference>
<protein>
    <submittedName>
        <fullName evidence="2">DUF1491 family protein</fullName>
    </submittedName>
</protein>
<proteinExistence type="predicted"/>
<gene>
    <name evidence="2" type="ORF">IOD40_08840</name>
</gene>
<feature type="region of interest" description="Disordered" evidence="1">
    <location>
        <begin position="50"/>
        <end position="80"/>
    </location>
</feature>
<keyword evidence="3" id="KW-1185">Reference proteome</keyword>
<evidence type="ECO:0000313" key="3">
    <source>
        <dbReference type="Proteomes" id="UP000601789"/>
    </source>
</evidence>
<evidence type="ECO:0000256" key="1">
    <source>
        <dbReference type="SAM" id="MobiDB-lite"/>
    </source>
</evidence>